<accession>A0A1H9L6A4</accession>
<gene>
    <name evidence="2" type="ORF">SAMN04488038_11534</name>
</gene>
<evidence type="ECO:0000313" key="3">
    <source>
        <dbReference type="Proteomes" id="UP000199233"/>
    </source>
</evidence>
<dbReference type="RefSeq" id="WP_093289017.1">
    <property type="nucleotide sequence ID" value="NZ_FOFS01000015.1"/>
</dbReference>
<reference evidence="2 3" key="1">
    <citation type="submission" date="2016-10" db="EMBL/GenBank/DDBJ databases">
        <authorList>
            <person name="de Groot N.N."/>
        </authorList>
    </citation>
    <scope>NUCLEOTIDE SEQUENCE [LARGE SCALE GENOMIC DNA]</scope>
    <source>
        <strain evidence="2 3">DSM 25927</strain>
    </source>
</reference>
<evidence type="ECO:0000256" key="1">
    <source>
        <dbReference type="SAM" id="SignalP"/>
    </source>
</evidence>
<dbReference type="AlphaFoldDB" id="A0A1H9L6A4"/>
<organism evidence="2 3">
    <name type="scientific">Solimonas aquatica</name>
    <dbReference type="NCBI Taxonomy" id="489703"/>
    <lineage>
        <taxon>Bacteria</taxon>
        <taxon>Pseudomonadati</taxon>
        <taxon>Pseudomonadota</taxon>
        <taxon>Gammaproteobacteria</taxon>
        <taxon>Nevskiales</taxon>
        <taxon>Nevskiaceae</taxon>
        <taxon>Solimonas</taxon>
    </lineage>
</organism>
<dbReference type="Proteomes" id="UP000199233">
    <property type="component" value="Unassembled WGS sequence"/>
</dbReference>
<feature type="signal peptide" evidence="1">
    <location>
        <begin position="1"/>
        <end position="29"/>
    </location>
</feature>
<protein>
    <submittedName>
        <fullName evidence="2">Uncharacterized protein</fullName>
    </submittedName>
</protein>
<proteinExistence type="predicted"/>
<name>A0A1H9L6A4_9GAMM</name>
<sequence>MNTLPSTPARLLASLLLGAGLLASGQAQALSCMVVGEKSARVKSDEGEASPVFMSNACESLKLISGKAMVSWISRDGKPHFSPITATGVSSLPAAGGEERSARVVWSELASTREATRPAFMRALDEQHPARIFIPAQGLVFPAKAGARLSLYRRDEQGGEQLVQELQPPADQAPRLARELFVAGALYSVRLSGTSQEQWLLKPVSDTESAQIQAQLNEIAAAEVENDQRRILRAMLFEQLKLPVNMQLSLAAGE</sequence>
<dbReference type="EMBL" id="FOFS01000015">
    <property type="protein sequence ID" value="SER06890.1"/>
    <property type="molecule type" value="Genomic_DNA"/>
</dbReference>
<evidence type="ECO:0000313" key="2">
    <source>
        <dbReference type="EMBL" id="SER06890.1"/>
    </source>
</evidence>
<dbReference type="STRING" id="489703.SAMN04488038_11534"/>
<keyword evidence="1" id="KW-0732">Signal</keyword>
<keyword evidence="3" id="KW-1185">Reference proteome</keyword>
<feature type="chain" id="PRO_5011486296" evidence="1">
    <location>
        <begin position="30"/>
        <end position="254"/>
    </location>
</feature>